<organism evidence="1 2">
    <name type="scientific">Modicella reniformis</name>
    <dbReference type="NCBI Taxonomy" id="1440133"/>
    <lineage>
        <taxon>Eukaryota</taxon>
        <taxon>Fungi</taxon>
        <taxon>Fungi incertae sedis</taxon>
        <taxon>Mucoromycota</taxon>
        <taxon>Mortierellomycotina</taxon>
        <taxon>Mortierellomycetes</taxon>
        <taxon>Mortierellales</taxon>
        <taxon>Mortierellaceae</taxon>
        <taxon>Modicella</taxon>
    </lineage>
</organism>
<dbReference type="Proteomes" id="UP000749646">
    <property type="component" value="Unassembled WGS sequence"/>
</dbReference>
<sequence>MDALDKNIPTQSDLLQREEQQSLQRYGQIHNTHQKGDMVCQRFLTSDIDDNIMERLGMVNGIGMNDNDKRQVYTINLLQQVLNRLVILENRTQAVMTQNYELHEYPIP</sequence>
<comment type="caution">
    <text evidence="1">The sequence shown here is derived from an EMBL/GenBank/DDBJ whole genome shotgun (WGS) entry which is preliminary data.</text>
</comment>
<name>A0A9P6MC58_9FUNG</name>
<accession>A0A9P6MC58</accession>
<protein>
    <submittedName>
        <fullName evidence="1">Uncharacterized protein</fullName>
    </submittedName>
</protein>
<dbReference type="EMBL" id="JAAAHW010002689">
    <property type="protein sequence ID" value="KAF9991536.1"/>
    <property type="molecule type" value="Genomic_DNA"/>
</dbReference>
<evidence type="ECO:0000313" key="1">
    <source>
        <dbReference type="EMBL" id="KAF9991536.1"/>
    </source>
</evidence>
<feature type="non-terminal residue" evidence="1">
    <location>
        <position position="108"/>
    </location>
</feature>
<keyword evidence="2" id="KW-1185">Reference proteome</keyword>
<evidence type="ECO:0000313" key="2">
    <source>
        <dbReference type="Proteomes" id="UP000749646"/>
    </source>
</evidence>
<dbReference type="AlphaFoldDB" id="A0A9P6MC58"/>
<proteinExistence type="predicted"/>
<reference evidence="1" key="1">
    <citation type="journal article" date="2020" name="Fungal Divers.">
        <title>Resolving the Mortierellaceae phylogeny through synthesis of multi-gene phylogenetics and phylogenomics.</title>
        <authorList>
            <person name="Vandepol N."/>
            <person name="Liber J."/>
            <person name="Desiro A."/>
            <person name="Na H."/>
            <person name="Kennedy M."/>
            <person name="Barry K."/>
            <person name="Grigoriev I.V."/>
            <person name="Miller A.N."/>
            <person name="O'Donnell K."/>
            <person name="Stajich J.E."/>
            <person name="Bonito G."/>
        </authorList>
    </citation>
    <scope>NUCLEOTIDE SEQUENCE</scope>
    <source>
        <strain evidence="1">MES-2147</strain>
    </source>
</reference>
<gene>
    <name evidence="1" type="ORF">BGZ65_000466</name>
</gene>